<protein>
    <recommendedName>
        <fullName evidence="5">Type II restriction enzyme NaeI domain-containing protein</fullName>
    </recommendedName>
</protein>
<name>A0A9W6MEF5_9ACTN</name>
<evidence type="ECO:0000256" key="3">
    <source>
        <dbReference type="ARBA" id="ARBA00022801"/>
    </source>
</evidence>
<dbReference type="GO" id="GO:0009307">
    <property type="term" value="P:DNA restriction-modification system"/>
    <property type="evidence" value="ECO:0007669"/>
    <property type="project" value="InterPro"/>
</dbReference>
<evidence type="ECO:0000256" key="2">
    <source>
        <dbReference type="ARBA" id="ARBA00022759"/>
    </source>
</evidence>
<dbReference type="Pfam" id="PF09126">
    <property type="entry name" value="NaeI"/>
    <property type="match status" value="1"/>
</dbReference>
<sequence>MSVGEMAPDSALEAVFTRLMALDEDGARTGKAIRRTFDMLLDGQHTGRFRWEQLHKTEKTHCGTLVEINLQREFEFSDGEVLDYSIEGVEVDCKYSQDIGEWMIPPEAEGHLLLGLWGNDQLGRWSAGLVRAHPDMLTSKKGNRDRKRRLTKEGKGTIRWLFQNAPLPENVLLRMPKEDVAAIFSCGPTGHKCERHGSKRVDELFRRAQGRLVGRTAVATVAQQEDYMKRVRGNGGARSNLKPEGIVIFGQYDSHRALARQLGVPVPGSGESISVRLAQRHALHGNLPYIHLEGKEWVVARPDDPVEPAPMLPDTKKSSTEDE</sequence>
<dbReference type="GO" id="GO:0003677">
    <property type="term" value="F:DNA binding"/>
    <property type="evidence" value="ECO:0007669"/>
    <property type="project" value="InterPro"/>
</dbReference>
<dbReference type="AlphaFoldDB" id="A0A9W6MEF5"/>
<dbReference type="InterPro" id="IPR011335">
    <property type="entry name" value="Restrct_endonuc-II-like"/>
</dbReference>
<dbReference type="Gene3D" id="1.10.10.10">
    <property type="entry name" value="Winged helix-like DNA-binding domain superfamily/Winged helix DNA-binding domain"/>
    <property type="match status" value="1"/>
</dbReference>
<feature type="domain" description="Type II restriction enzyme NaeI" evidence="5">
    <location>
        <begin position="15"/>
        <end position="308"/>
    </location>
</feature>
<keyword evidence="2" id="KW-0255">Endonuclease</keyword>
<gene>
    <name evidence="6" type="ORF">GCM10017600_45470</name>
</gene>
<dbReference type="InterPro" id="IPR015210">
    <property type="entry name" value="NaeI"/>
</dbReference>
<feature type="region of interest" description="Disordered" evidence="4">
    <location>
        <begin position="302"/>
        <end position="323"/>
    </location>
</feature>
<comment type="caution">
    <text evidence="6">The sequence shown here is derived from an EMBL/GenBank/DDBJ whole genome shotgun (WGS) entry which is preliminary data.</text>
</comment>
<dbReference type="RefSeq" id="WP_271219535.1">
    <property type="nucleotide sequence ID" value="NZ_BAAAVD010000014.1"/>
</dbReference>
<dbReference type="SUPFAM" id="SSF52980">
    <property type="entry name" value="Restriction endonuclease-like"/>
    <property type="match status" value="1"/>
</dbReference>
<organism evidence="6 7">
    <name type="scientific">Streptosporangium carneum</name>
    <dbReference type="NCBI Taxonomy" id="47481"/>
    <lineage>
        <taxon>Bacteria</taxon>
        <taxon>Bacillati</taxon>
        <taxon>Actinomycetota</taxon>
        <taxon>Actinomycetes</taxon>
        <taxon>Streptosporangiales</taxon>
        <taxon>Streptosporangiaceae</taxon>
        <taxon>Streptosporangium</taxon>
    </lineage>
</organism>
<dbReference type="EMBL" id="BSEV01000010">
    <property type="protein sequence ID" value="GLK11141.1"/>
    <property type="molecule type" value="Genomic_DNA"/>
</dbReference>
<reference evidence="6" key="2">
    <citation type="submission" date="2023-01" db="EMBL/GenBank/DDBJ databases">
        <authorList>
            <person name="Sun Q."/>
            <person name="Evtushenko L."/>
        </authorList>
    </citation>
    <scope>NUCLEOTIDE SEQUENCE</scope>
    <source>
        <strain evidence="6">VKM Ac-2007</strain>
    </source>
</reference>
<evidence type="ECO:0000259" key="5">
    <source>
        <dbReference type="Pfam" id="PF09126"/>
    </source>
</evidence>
<keyword evidence="3" id="KW-0378">Hydrolase</keyword>
<evidence type="ECO:0000256" key="1">
    <source>
        <dbReference type="ARBA" id="ARBA00022722"/>
    </source>
</evidence>
<dbReference type="Gene3D" id="3.40.600.10">
    <property type="entry name" value="DNA mismatch repair MutH/Restriction endonuclease, type II"/>
    <property type="match status" value="1"/>
</dbReference>
<evidence type="ECO:0000256" key="4">
    <source>
        <dbReference type="SAM" id="MobiDB-lite"/>
    </source>
</evidence>
<proteinExistence type="predicted"/>
<dbReference type="InterPro" id="IPR037057">
    <property type="entry name" value="DNA_rep_MutH/T2_RE_sf"/>
</dbReference>
<keyword evidence="1" id="KW-0540">Nuclease</keyword>
<dbReference type="Proteomes" id="UP001143474">
    <property type="component" value="Unassembled WGS sequence"/>
</dbReference>
<evidence type="ECO:0000313" key="6">
    <source>
        <dbReference type="EMBL" id="GLK11141.1"/>
    </source>
</evidence>
<evidence type="ECO:0000313" key="7">
    <source>
        <dbReference type="Proteomes" id="UP001143474"/>
    </source>
</evidence>
<reference evidence="6" key="1">
    <citation type="journal article" date="2014" name="Int. J. Syst. Evol. Microbiol.">
        <title>Complete genome sequence of Corynebacterium casei LMG S-19264T (=DSM 44701T), isolated from a smear-ripened cheese.</title>
        <authorList>
            <consortium name="US DOE Joint Genome Institute (JGI-PGF)"/>
            <person name="Walter F."/>
            <person name="Albersmeier A."/>
            <person name="Kalinowski J."/>
            <person name="Ruckert C."/>
        </authorList>
    </citation>
    <scope>NUCLEOTIDE SEQUENCE</scope>
    <source>
        <strain evidence="6">VKM Ac-2007</strain>
    </source>
</reference>
<accession>A0A9W6MEF5</accession>
<dbReference type="CDD" id="cd22338">
    <property type="entry name" value="NaeI-like"/>
    <property type="match status" value="1"/>
</dbReference>
<keyword evidence="7" id="KW-1185">Reference proteome</keyword>
<dbReference type="GO" id="GO:0009036">
    <property type="term" value="F:type II site-specific deoxyribonuclease activity"/>
    <property type="evidence" value="ECO:0007669"/>
    <property type="project" value="InterPro"/>
</dbReference>
<feature type="compositionally biased region" description="Basic and acidic residues" evidence="4">
    <location>
        <begin position="314"/>
        <end position="323"/>
    </location>
</feature>
<dbReference type="InterPro" id="IPR036388">
    <property type="entry name" value="WH-like_DNA-bd_sf"/>
</dbReference>